<dbReference type="InterPro" id="IPR050390">
    <property type="entry name" value="C5-Methyltransferase"/>
</dbReference>
<evidence type="ECO:0000256" key="1">
    <source>
        <dbReference type="ARBA" id="ARBA00022603"/>
    </source>
</evidence>
<proteinExistence type="inferred from homology"/>
<keyword evidence="3 5" id="KW-0949">S-adenosyl-L-methionine</keyword>
<evidence type="ECO:0000313" key="8">
    <source>
        <dbReference type="EMBL" id="MBP1903865.1"/>
    </source>
</evidence>
<dbReference type="InterPro" id="IPR029063">
    <property type="entry name" value="SAM-dependent_MTases_sf"/>
</dbReference>
<keyword evidence="2 5" id="KW-0808">Transferase</keyword>
<dbReference type="Gene3D" id="3.40.50.150">
    <property type="entry name" value="Vaccinia Virus protein VP39"/>
    <property type="match status" value="2"/>
</dbReference>
<comment type="catalytic activity">
    <reaction evidence="7">
        <text>a 2'-deoxycytidine in DNA + S-adenosyl-L-methionine = a 5-methyl-2'-deoxycytidine in DNA + S-adenosyl-L-homocysteine + H(+)</text>
        <dbReference type="Rhea" id="RHEA:13681"/>
        <dbReference type="Rhea" id="RHEA-COMP:11369"/>
        <dbReference type="Rhea" id="RHEA-COMP:11370"/>
        <dbReference type="ChEBI" id="CHEBI:15378"/>
        <dbReference type="ChEBI" id="CHEBI:57856"/>
        <dbReference type="ChEBI" id="CHEBI:59789"/>
        <dbReference type="ChEBI" id="CHEBI:85452"/>
        <dbReference type="ChEBI" id="CHEBI:85454"/>
        <dbReference type="EC" id="2.1.1.37"/>
    </reaction>
</comment>
<dbReference type="EMBL" id="JAGGKG010000001">
    <property type="protein sequence ID" value="MBP1903865.1"/>
    <property type="molecule type" value="Genomic_DNA"/>
</dbReference>
<evidence type="ECO:0000256" key="2">
    <source>
        <dbReference type="ARBA" id="ARBA00022679"/>
    </source>
</evidence>
<evidence type="ECO:0000313" key="9">
    <source>
        <dbReference type="Proteomes" id="UP001519272"/>
    </source>
</evidence>
<dbReference type="PROSITE" id="PS00095">
    <property type="entry name" value="C5_MTASE_2"/>
    <property type="match status" value="1"/>
</dbReference>
<dbReference type="RefSeq" id="WP_210087518.1">
    <property type="nucleotide sequence ID" value="NZ_JAGGKG010000001.1"/>
</dbReference>
<organism evidence="8 9">
    <name type="scientific">Paenibacillus turicensis</name>
    <dbReference type="NCBI Taxonomy" id="160487"/>
    <lineage>
        <taxon>Bacteria</taxon>
        <taxon>Bacillati</taxon>
        <taxon>Bacillota</taxon>
        <taxon>Bacilli</taxon>
        <taxon>Bacillales</taxon>
        <taxon>Paenibacillaceae</taxon>
        <taxon>Paenibacillus</taxon>
    </lineage>
</organism>
<name>A0ABS4FMQ2_9BACL</name>
<dbReference type="PANTHER" id="PTHR10629:SF52">
    <property type="entry name" value="DNA (CYTOSINE-5)-METHYLTRANSFERASE 1"/>
    <property type="match status" value="1"/>
</dbReference>
<dbReference type="InterPro" id="IPR001525">
    <property type="entry name" value="C5_MeTfrase"/>
</dbReference>
<dbReference type="NCBIfam" id="TIGR00675">
    <property type="entry name" value="dcm"/>
    <property type="match status" value="1"/>
</dbReference>
<dbReference type="PANTHER" id="PTHR10629">
    <property type="entry name" value="CYTOSINE-SPECIFIC METHYLTRANSFERASE"/>
    <property type="match status" value="1"/>
</dbReference>
<reference evidence="8 9" key="1">
    <citation type="submission" date="2021-03" db="EMBL/GenBank/DDBJ databases">
        <title>Genomic Encyclopedia of Type Strains, Phase IV (KMG-IV): sequencing the most valuable type-strain genomes for metagenomic binning, comparative biology and taxonomic classification.</title>
        <authorList>
            <person name="Goeker M."/>
        </authorList>
    </citation>
    <scope>NUCLEOTIDE SEQUENCE [LARGE SCALE GENOMIC DNA]</scope>
    <source>
        <strain evidence="8 9">DSM 14349</strain>
    </source>
</reference>
<dbReference type="InterPro" id="IPR031303">
    <property type="entry name" value="C5_meth_CS"/>
</dbReference>
<dbReference type="EC" id="2.1.1.37" evidence="7"/>
<sequence>MEKYKVLDLFAGAGGLSLGFHQTGRFETVMAVEINENAARTYARNHRIEVNTQDIKNIDFKNYKKYPKLKDVSLIIGGPPCQGFSNANRQKSELFSNNNLLVKEFVRSIKEIQPVAFVMENVKAISSDKHKFFVTNGELEDIASIGVQIKEEDIFIGNTDFFNEQLINLFNEKKILSPFADNKIITKLKSLIRYTNKHKDVKDFIDKNSNFFNRYLPDWNQHFNNYDYKELRDLIRNFKISLEYKKKYKEFNSNLIAQAKQIIEIHNITLIFKEIIEKKIEYSTTFIKKDKGIFIKGFTFTVIDYLLKTFESLGYLLDYGVLNSAQYGVPQERNRYFIIGHLNSQPSLPSSILSEDDFFTIGYAIEDLEELHPSFSASDDTQIRKNKWLDHPLSNYLNAGVEFLSNHVVTQSTKTALKRFKSLTPGQNFHDLDDSLKSTYTDTKRTQNTIYKRLDYTDVCNTVVNVRKSMWIHPRKNRAISIREAARLQSFPDDYIFTGTKDSQYQQIGNAVPPLLGRAVAEQLLYSLNDKPHRTLADLFNKEKEAVH</sequence>
<comment type="caution">
    <text evidence="8">The sequence shown here is derived from an EMBL/GenBank/DDBJ whole genome shotgun (WGS) entry which is preliminary data.</text>
</comment>
<dbReference type="PROSITE" id="PS51679">
    <property type="entry name" value="SAM_MT_C5"/>
    <property type="match status" value="1"/>
</dbReference>
<dbReference type="SUPFAM" id="SSF53335">
    <property type="entry name" value="S-adenosyl-L-methionine-dependent methyltransferases"/>
    <property type="match status" value="1"/>
</dbReference>
<dbReference type="Gene3D" id="3.90.120.10">
    <property type="entry name" value="DNA Methylase, subunit A, domain 2"/>
    <property type="match status" value="1"/>
</dbReference>
<keyword evidence="9" id="KW-1185">Reference proteome</keyword>
<dbReference type="PRINTS" id="PR00105">
    <property type="entry name" value="C5METTRFRASE"/>
</dbReference>
<evidence type="ECO:0000256" key="7">
    <source>
        <dbReference type="RuleBase" id="RU000417"/>
    </source>
</evidence>
<dbReference type="GO" id="GO:0032259">
    <property type="term" value="P:methylation"/>
    <property type="evidence" value="ECO:0007669"/>
    <property type="project" value="UniProtKB-KW"/>
</dbReference>
<evidence type="ECO:0000256" key="6">
    <source>
        <dbReference type="RuleBase" id="RU000416"/>
    </source>
</evidence>
<keyword evidence="1 5" id="KW-0489">Methyltransferase</keyword>
<comment type="similarity">
    <text evidence="5 6">Belongs to the class I-like SAM-binding methyltransferase superfamily. C5-methyltransferase family.</text>
</comment>
<evidence type="ECO:0000256" key="4">
    <source>
        <dbReference type="ARBA" id="ARBA00022747"/>
    </source>
</evidence>
<evidence type="ECO:0000256" key="5">
    <source>
        <dbReference type="PROSITE-ProRule" id="PRU01016"/>
    </source>
</evidence>
<gene>
    <name evidence="8" type="ORF">J2Z32_000477</name>
</gene>
<dbReference type="InterPro" id="IPR018117">
    <property type="entry name" value="C5_DNA_meth_AS"/>
</dbReference>
<evidence type="ECO:0000256" key="3">
    <source>
        <dbReference type="ARBA" id="ARBA00022691"/>
    </source>
</evidence>
<dbReference type="Proteomes" id="UP001519272">
    <property type="component" value="Unassembled WGS sequence"/>
</dbReference>
<dbReference type="Pfam" id="PF00145">
    <property type="entry name" value="DNA_methylase"/>
    <property type="match status" value="2"/>
</dbReference>
<protein>
    <recommendedName>
        <fullName evidence="7">Cytosine-specific methyltransferase</fullName>
        <ecNumber evidence="7">2.1.1.37</ecNumber>
    </recommendedName>
</protein>
<dbReference type="PROSITE" id="PS00094">
    <property type="entry name" value="C5_MTASE_1"/>
    <property type="match status" value="1"/>
</dbReference>
<feature type="active site" evidence="5">
    <location>
        <position position="81"/>
    </location>
</feature>
<accession>A0ABS4FMQ2</accession>
<keyword evidence="4" id="KW-0680">Restriction system</keyword>
<dbReference type="GO" id="GO:0003886">
    <property type="term" value="F:DNA (cytosine-5-)-methyltransferase activity"/>
    <property type="evidence" value="ECO:0007669"/>
    <property type="project" value="UniProtKB-EC"/>
</dbReference>